<keyword evidence="1" id="KW-0472">Membrane</keyword>
<evidence type="ECO:0000313" key="4">
    <source>
        <dbReference type="Proteomes" id="UP001470230"/>
    </source>
</evidence>
<keyword evidence="1" id="KW-0812">Transmembrane</keyword>
<gene>
    <name evidence="3" type="ORF">M9Y10_020648</name>
</gene>
<evidence type="ECO:0000256" key="2">
    <source>
        <dbReference type="SAM" id="SignalP"/>
    </source>
</evidence>
<name>A0ABR2HFB0_9EUKA</name>
<evidence type="ECO:0008006" key="5">
    <source>
        <dbReference type="Google" id="ProtNLM"/>
    </source>
</evidence>
<evidence type="ECO:0000313" key="3">
    <source>
        <dbReference type="EMBL" id="KAK8845730.1"/>
    </source>
</evidence>
<keyword evidence="1" id="KW-1133">Transmembrane helix</keyword>
<proteinExistence type="predicted"/>
<comment type="caution">
    <text evidence="3">The sequence shown here is derived from an EMBL/GenBank/DDBJ whole genome shotgun (WGS) entry which is preliminary data.</text>
</comment>
<reference evidence="3 4" key="1">
    <citation type="submission" date="2024-04" db="EMBL/GenBank/DDBJ databases">
        <title>Tritrichomonas musculus Genome.</title>
        <authorList>
            <person name="Alves-Ferreira E."/>
            <person name="Grigg M."/>
            <person name="Lorenzi H."/>
            <person name="Galac M."/>
        </authorList>
    </citation>
    <scope>NUCLEOTIDE SEQUENCE [LARGE SCALE GENOMIC DNA]</scope>
    <source>
        <strain evidence="3 4">EAF2021</strain>
    </source>
</reference>
<accession>A0ABR2HFB0</accession>
<feature type="signal peptide" evidence="2">
    <location>
        <begin position="1"/>
        <end position="18"/>
    </location>
</feature>
<feature type="transmembrane region" description="Helical" evidence="1">
    <location>
        <begin position="341"/>
        <end position="364"/>
    </location>
</feature>
<dbReference type="EMBL" id="JAPFFF010000030">
    <property type="protein sequence ID" value="KAK8845730.1"/>
    <property type="molecule type" value="Genomic_DNA"/>
</dbReference>
<keyword evidence="4" id="KW-1185">Reference proteome</keyword>
<evidence type="ECO:0000256" key="1">
    <source>
        <dbReference type="SAM" id="Phobius"/>
    </source>
</evidence>
<keyword evidence="2" id="KW-0732">Signal</keyword>
<dbReference type="Proteomes" id="UP001470230">
    <property type="component" value="Unassembled WGS sequence"/>
</dbReference>
<sequence>MLGLLSFQLLLLAKTVSSYTTQISISSMYNNDQMIGMMEDMFNKCKKDPGSSDVCTTFKGLDNVLFTDGTNINKVIEKVPTNNDVLQIFMMGFSGKIDLNRLKSKNIVQIAGTTSKGIQIVGGIKEKVSILHIGVEFEIVDSDLDCESLYLLNVKRGEFNIVSDYLITDPQNVEVLPWSMIKTKHISVNVQNAILDDSHVVISYNVDSWIVSYIEGGETKGLVAFPYEYADVFGIIFYGDVIEIHGAPSLSSLKPLNITIKESIIPTASSSAKQLDIEKTVKAKAANWPEGVVKPKIYFSYNDEVVEVDKSELEGFETEDKKLISGSVKGDDKKKGLPKAAIIGIAVGCAVVVIVIIIVVVVVVKKKQGVANSSS</sequence>
<protein>
    <recommendedName>
        <fullName evidence="5">Peptidase A1 domain-containing protein</fullName>
    </recommendedName>
</protein>
<organism evidence="3 4">
    <name type="scientific">Tritrichomonas musculus</name>
    <dbReference type="NCBI Taxonomy" id="1915356"/>
    <lineage>
        <taxon>Eukaryota</taxon>
        <taxon>Metamonada</taxon>
        <taxon>Parabasalia</taxon>
        <taxon>Tritrichomonadida</taxon>
        <taxon>Tritrichomonadidae</taxon>
        <taxon>Tritrichomonas</taxon>
    </lineage>
</organism>
<feature type="chain" id="PRO_5045319207" description="Peptidase A1 domain-containing protein" evidence="2">
    <location>
        <begin position="19"/>
        <end position="375"/>
    </location>
</feature>